<keyword evidence="2 4" id="KW-0808">Transferase</keyword>
<dbReference type="GO" id="GO:0008168">
    <property type="term" value="F:methyltransferase activity"/>
    <property type="evidence" value="ECO:0007669"/>
    <property type="project" value="UniProtKB-KW"/>
</dbReference>
<evidence type="ECO:0000313" key="5">
    <source>
        <dbReference type="Proteomes" id="UP000293925"/>
    </source>
</evidence>
<dbReference type="CDD" id="cd02440">
    <property type="entry name" value="AdoMet_MTases"/>
    <property type="match status" value="1"/>
</dbReference>
<evidence type="ECO:0000259" key="3">
    <source>
        <dbReference type="Pfam" id="PF13649"/>
    </source>
</evidence>
<keyword evidence="5" id="KW-1185">Reference proteome</keyword>
<evidence type="ECO:0000256" key="2">
    <source>
        <dbReference type="ARBA" id="ARBA00022679"/>
    </source>
</evidence>
<sequence>MEKGERKNVYQVYNKMGKWFAENRYAGLEERTYMDDLLKKLPPNASILDLGCGSGKPIMEYLISQNVKVLGIDASEQMLEIAKLNFPGTRFMLKDMRKLDLDEKFDAIIAWHSFFHLPAADQPGMFSIFRRHLKPNGILLFTSGKDRGEVWGMNGGENLFHASLDADEYQSLLESNHFEVLAHKINDPDCGGANVWMSQYKPR</sequence>
<gene>
    <name evidence="4" type="ORF">EZ456_18065</name>
</gene>
<name>A0A4V2MQV9_9SPHI</name>
<dbReference type="Proteomes" id="UP000293925">
    <property type="component" value="Unassembled WGS sequence"/>
</dbReference>
<dbReference type="Gene3D" id="3.40.50.150">
    <property type="entry name" value="Vaccinia Virus protein VP39"/>
    <property type="match status" value="1"/>
</dbReference>
<dbReference type="InterPro" id="IPR029063">
    <property type="entry name" value="SAM-dependent_MTases_sf"/>
</dbReference>
<comment type="caution">
    <text evidence="4">The sequence shown here is derived from an EMBL/GenBank/DDBJ whole genome shotgun (WGS) entry which is preliminary data.</text>
</comment>
<evidence type="ECO:0000256" key="1">
    <source>
        <dbReference type="ARBA" id="ARBA00022603"/>
    </source>
</evidence>
<accession>A0A4V2MQV9</accession>
<protein>
    <submittedName>
        <fullName evidence="4">Class I SAM-dependent methyltransferase</fullName>
    </submittedName>
</protein>
<dbReference type="SUPFAM" id="SSF53335">
    <property type="entry name" value="S-adenosyl-L-methionine-dependent methyltransferases"/>
    <property type="match status" value="1"/>
</dbReference>
<evidence type="ECO:0000313" key="4">
    <source>
        <dbReference type="EMBL" id="TCD22047.1"/>
    </source>
</evidence>
<dbReference type="InterPro" id="IPR041698">
    <property type="entry name" value="Methyltransf_25"/>
</dbReference>
<dbReference type="RefSeq" id="WP_131532588.1">
    <property type="nucleotide sequence ID" value="NZ_SJSO01000017.1"/>
</dbReference>
<organism evidence="4 5">
    <name type="scientific">Pedobacter psychrodurus</name>
    <dbReference type="NCBI Taxonomy" id="2530456"/>
    <lineage>
        <taxon>Bacteria</taxon>
        <taxon>Pseudomonadati</taxon>
        <taxon>Bacteroidota</taxon>
        <taxon>Sphingobacteriia</taxon>
        <taxon>Sphingobacteriales</taxon>
        <taxon>Sphingobacteriaceae</taxon>
        <taxon>Pedobacter</taxon>
    </lineage>
</organism>
<keyword evidence="1 4" id="KW-0489">Methyltransferase</keyword>
<dbReference type="OrthoDB" id="597202at2"/>
<dbReference type="Pfam" id="PF13649">
    <property type="entry name" value="Methyltransf_25"/>
    <property type="match status" value="1"/>
</dbReference>
<dbReference type="PANTHER" id="PTHR43861">
    <property type="entry name" value="TRANS-ACONITATE 2-METHYLTRANSFERASE-RELATED"/>
    <property type="match status" value="1"/>
</dbReference>
<dbReference type="AlphaFoldDB" id="A0A4V2MQV9"/>
<proteinExistence type="predicted"/>
<dbReference type="EMBL" id="SJSO01000017">
    <property type="protein sequence ID" value="TCD22047.1"/>
    <property type="molecule type" value="Genomic_DNA"/>
</dbReference>
<feature type="domain" description="Methyltransferase" evidence="3">
    <location>
        <begin position="47"/>
        <end position="137"/>
    </location>
</feature>
<reference evidence="4 5" key="1">
    <citation type="submission" date="2019-02" db="EMBL/GenBank/DDBJ databases">
        <title>Pedobacter sp. RP-3-21 sp. nov., isolated from Arctic soil.</title>
        <authorList>
            <person name="Dahal R.H."/>
        </authorList>
    </citation>
    <scope>NUCLEOTIDE SEQUENCE [LARGE SCALE GENOMIC DNA]</scope>
    <source>
        <strain evidence="4 5">RP-3-21</strain>
    </source>
</reference>
<dbReference type="PANTHER" id="PTHR43861:SF1">
    <property type="entry name" value="TRANS-ACONITATE 2-METHYLTRANSFERASE"/>
    <property type="match status" value="1"/>
</dbReference>
<dbReference type="GO" id="GO:0032259">
    <property type="term" value="P:methylation"/>
    <property type="evidence" value="ECO:0007669"/>
    <property type="project" value="UniProtKB-KW"/>
</dbReference>